<dbReference type="Pfam" id="PF00083">
    <property type="entry name" value="Sugar_tr"/>
    <property type="match status" value="1"/>
</dbReference>
<dbReference type="PANTHER" id="PTHR48022:SF28">
    <property type="entry name" value="MAJOR FACILITATOR SUPERFAMILY (MFS) PROFILE DOMAIN-CONTAINING PROTEIN-RELATED"/>
    <property type="match status" value="1"/>
</dbReference>
<sequence>MFAVRGEGLAWMTVVSCGWAILLYGYDQGVMSGLISLPQFNEEMLGSPNSSAGIKGLVVAIYGIGAFVGAISAMLYAGRKFGRRITVTVGQAFAMVGAALQASSFSLPQTIVARIITGIGKVGQITATVPVWMAEIAPPSRRGLAGGIMMICGPLGLLIAYWIDYGVSSYASGFSFRFPLAFQAVFCVGQFLTMPFLPESPRWLVAKGRVEAASTVIASIHGVNHIRESDDAQLMFNDIQQAVTIEHDGKPAWKELVTSGPLRYRRRVVLAFATQAMQQLAGINVFAYYSTVIFEQSLGKSSHDALIMGGFTALVFFLGGCVGSSLADRLGRRVMLMSGFAGASIGMALGAIGTSETSYSFGVVATFGIFFFQFIFGAGLLIPPWVYGVEIMPLKLRALGGSISAASGWIWNFAVVQVTPAGLESLGYGYFIMWAAFNFCFIWVIFCE</sequence>
<dbReference type="GeneID" id="54564167"/>
<evidence type="ECO:0000256" key="5">
    <source>
        <dbReference type="ARBA" id="ARBA00022989"/>
    </source>
</evidence>
<dbReference type="GO" id="GO:0016020">
    <property type="term" value="C:membrane"/>
    <property type="evidence" value="ECO:0007669"/>
    <property type="project" value="UniProtKB-SubCell"/>
</dbReference>
<gene>
    <name evidence="10" type="ORF">M409DRAFT_38271</name>
</gene>
<dbReference type="InterPro" id="IPR005828">
    <property type="entry name" value="MFS_sugar_transport-like"/>
</dbReference>
<dbReference type="Proteomes" id="UP000799537">
    <property type="component" value="Unassembled WGS sequence"/>
</dbReference>
<feature type="transmembrane region" description="Helical" evidence="8">
    <location>
        <begin position="268"/>
        <end position="289"/>
    </location>
</feature>
<evidence type="ECO:0000256" key="1">
    <source>
        <dbReference type="ARBA" id="ARBA00004141"/>
    </source>
</evidence>
<feature type="transmembrane region" description="Helical" evidence="8">
    <location>
        <begin position="426"/>
        <end position="446"/>
    </location>
</feature>
<evidence type="ECO:0000256" key="7">
    <source>
        <dbReference type="RuleBase" id="RU003346"/>
    </source>
</evidence>
<evidence type="ECO:0000313" key="11">
    <source>
        <dbReference type="Proteomes" id="UP000799537"/>
    </source>
</evidence>
<proteinExistence type="inferred from homology"/>
<evidence type="ECO:0000256" key="6">
    <source>
        <dbReference type="ARBA" id="ARBA00023136"/>
    </source>
</evidence>
<dbReference type="OrthoDB" id="6612291at2759"/>
<feature type="domain" description="Major facilitator superfamily (MFS) profile" evidence="9">
    <location>
        <begin position="13"/>
        <end position="448"/>
    </location>
</feature>
<keyword evidence="5 8" id="KW-1133">Transmembrane helix</keyword>
<feature type="transmembrane region" description="Helical" evidence="8">
    <location>
        <begin position="334"/>
        <end position="353"/>
    </location>
</feature>
<feature type="transmembrane region" description="Helical" evidence="8">
    <location>
        <begin position="305"/>
        <end position="327"/>
    </location>
</feature>
<dbReference type="GO" id="GO:0005351">
    <property type="term" value="F:carbohydrate:proton symporter activity"/>
    <property type="evidence" value="ECO:0007669"/>
    <property type="project" value="TreeGrafter"/>
</dbReference>
<name>A0A6A6BWQ2_ZASCE</name>
<feature type="transmembrane region" description="Helical" evidence="8">
    <location>
        <begin position="394"/>
        <end position="414"/>
    </location>
</feature>
<dbReference type="EMBL" id="ML993675">
    <property type="protein sequence ID" value="KAF2158390.1"/>
    <property type="molecule type" value="Genomic_DNA"/>
</dbReference>
<feature type="transmembrane region" description="Helical" evidence="8">
    <location>
        <begin position="57"/>
        <end position="78"/>
    </location>
</feature>
<dbReference type="NCBIfam" id="TIGR00879">
    <property type="entry name" value="SP"/>
    <property type="match status" value="1"/>
</dbReference>
<keyword evidence="3 7" id="KW-0813">Transport</keyword>
<keyword evidence="11" id="KW-1185">Reference proteome</keyword>
<evidence type="ECO:0000256" key="3">
    <source>
        <dbReference type="ARBA" id="ARBA00022448"/>
    </source>
</evidence>
<evidence type="ECO:0000256" key="4">
    <source>
        <dbReference type="ARBA" id="ARBA00022692"/>
    </source>
</evidence>
<accession>A0A6A6BWQ2</accession>
<protein>
    <recommendedName>
        <fullName evidence="9">Major facilitator superfamily (MFS) profile domain-containing protein</fullName>
    </recommendedName>
</protein>
<feature type="transmembrane region" description="Helical" evidence="8">
    <location>
        <begin position="359"/>
        <end position="382"/>
    </location>
</feature>
<organism evidence="10 11">
    <name type="scientific">Zasmidium cellare ATCC 36951</name>
    <dbReference type="NCBI Taxonomy" id="1080233"/>
    <lineage>
        <taxon>Eukaryota</taxon>
        <taxon>Fungi</taxon>
        <taxon>Dikarya</taxon>
        <taxon>Ascomycota</taxon>
        <taxon>Pezizomycotina</taxon>
        <taxon>Dothideomycetes</taxon>
        <taxon>Dothideomycetidae</taxon>
        <taxon>Mycosphaerellales</taxon>
        <taxon>Mycosphaerellaceae</taxon>
        <taxon>Zasmidium</taxon>
    </lineage>
</organism>
<evidence type="ECO:0000256" key="2">
    <source>
        <dbReference type="ARBA" id="ARBA00010992"/>
    </source>
</evidence>
<feature type="transmembrane region" description="Helical" evidence="8">
    <location>
        <begin position="175"/>
        <end position="197"/>
    </location>
</feature>
<feature type="transmembrane region" description="Helical" evidence="8">
    <location>
        <begin position="144"/>
        <end position="163"/>
    </location>
</feature>
<dbReference type="InterPro" id="IPR003663">
    <property type="entry name" value="Sugar/inositol_transpt"/>
</dbReference>
<dbReference type="AlphaFoldDB" id="A0A6A6BWQ2"/>
<dbReference type="SUPFAM" id="SSF103473">
    <property type="entry name" value="MFS general substrate transporter"/>
    <property type="match status" value="1"/>
</dbReference>
<dbReference type="InterPro" id="IPR050360">
    <property type="entry name" value="MFS_Sugar_Transporters"/>
</dbReference>
<dbReference type="InterPro" id="IPR020846">
    <property type="entry name" value="MFS_dom"/>
</dbReference>
<keyword evidence="4 8" id="KW-0812">Transmembrane</keyword>
<dbReference type="PROSITE" id="PS50850">
    <property type="entry name" value="MFS"/>
    <property type="match status" value="1"/>
</dbReference>
<reference evidence="10" key="1">
    <citation type="journal article" date="2020" name="Stud. Mycol.">
        <title>101 Dothideomycetes genomes: a test case for predicting lifestyles and emergence of pathogens.</title>
        <authorList>
            <person name="Haridas S."/>
            <person name="Albert R."/>
            <person name="Binder M."/>
            <person name="Bloem J."/>
            <person name="Labutti K."/>
            <person name="Salamov A."/>
            <person name="Andreopoulos B."/>
            <person name="Baker S."/>
            <person name="Barry K."/>
            <person name="Bills G."/>
            <person name="Bluhm B."/>
            <person name="Cannon C."/>
            <person name="Castanera R."/>
            <person name="Culley D."/>
            <person name="Daum C."/>
            <person name="Ezra D."/>
            <person name="Gonzalez J."/>
            <person name="Henrissat B."/>
            <person name="Kuo A."/>
            <person name="Liang C."/>
            <person name="Lipzen A."/>
            <person name="Lutzoni F."/>
            <person name="Magnuson J."/>
            <person name="Mondo S."/>
            <person name="Nolan M."/>
            <person name="Ohm R."/>
            <person name="Pangilinan J."/>
            <person name="Park H.-J."/>
            <person name="Ramirez L."/>
            <person name="Alfaro M."/>
            <person name="Sun H."/>
            <person name="Tritt A."/>
            <person name="Yoshinaga Y."/>
            <person name="Zwiers L.-H."/>
            <person name="Turgeon B."/>
            <person name="Goodwin S."/>
            <person name="Spatafora J."/>
            <person name="Crous P."/>
            <person name="Grigoriev I."/>
        </authorList>
    </citation>
    <scope>NUCLEOTIDE SEQUENCE</scope>
    <source>
        <strain evidence="10">ATCC 36951</strain>
    </source>
</reference>
<keyword evidence="6 8" id="KW-0472">Membrane</keyword>
<dbReference type="PANTHER" id="PTHR48022">
    <property type="entry name" value="PLASTIDIC GLUCOSE TRANSPORTER 4"/>
    <property type="match status" value="1"/>
</dbReference>
<evidence type="ECO:0000256" key="8">
    <source>
        <dbReference type="SAM" id="Phobius"/>
    </source>
</evidence>
<evidence type="ECO:0000259" key="9">
    <source>
        <dbReference type="PROSITE" id="PS50850"/>
    </source>
</evidence>
<feature type="transmembrane region" description="Helical" evidence="8">
    <location>
        <begin position="9"/>
        <end position="26"/>
    </location>
</feature>
<comment type="subcellular location">
    <subcellularLocation>
        <location evidence="1">Membrane</location>
        <topology evidence="1">Multi-pass membrane protein</topology>
    </subcellularLocation>
</comment>
<dbReference type="InterPro" id="IPR036259">
    <property type="entry name" value="MFS_trans_sf"/>
</dbReference>
<dbReference type="RefSeq" id="XP_033659279.1">
    <property type="nucleotide sequence ID" value="XM_033810895.1"/>
</dbReference>
<evidence type="ECO:0000313" key="10">
    <source>
        <dbReference type="EMBL" id="KAF2158390.1"/>
    </source>
</evidence>
<comment type="similarity">
    <text evidence="2 7">Belongs to the major facilitator superfamily. Sugar transporter (TC 2.A.1.1) family.</text>
</comment>
<dbReference type="Gene3D" id="1.20.1250.20">
    <property type="entry name" value="MFS general substrate transporter like domains"/>
    <property type="match status" value="1"/>
</dbReference>